<evidence type="ECO:0000256" key="11">
    <source>
        <dbReference type="ARBA" id="ARBA00030547"/>
    </source>
</evidence>
<evidence type="ECO:0000256" key="7">
    <source>
        <dbReference type="ARBA" id="ARBA00022490"/>
    </source>
</evidence>
<dbReference type="GO" id="GO:0005737">
    <property type="term" value="C:cytoplasm"/>
    <property type="evidence" value="ECO:0007669"/>
    <property type="project" value="UniProtKB-SubCell"/>
</dbReference>
<dbReference type="InterPro" id="IPR044524">
    <property type="entry name" value="Isoase_HisA-like"/>
</dbReference>
<dbReference type="SUPFAM" id="SSF51366">
    <property type="entry name" value="Ribulose-phoshate binding barrel"/>
    <property type="match status" value="1"/>
</dbReference>
<evidence type="ECO:0000313" key="17">
    <source>
        <dbReference type="EMBL" id="GFP38896.1"/>
    </source>
</evidence>
<dbReference type="FunFam" id="3.20.20.70:FF:000009">
    <property type="entry name" value="1-(5-phosphoribosyl)-5-[(5-phosphoribosylamino)methylideneamino] imidazole-4-carboxamide isomerase"/>
    <property type="match status" value="1"/>
</dbReference>
<dbReference type="EMBL" id="BLRZ01000032">
    <property type="protein sequence ID" value="GFP29939.1"/>
    <property type="molecule type" value="Genomic_DNA"/>
</dbReference>
<reference evidence="18 19" key="1">
    <citation type="journal article" date="2020" name="Front. Microbiol.">
        <title>Single-cell genomics of novel Actinobacteria with the Wood-Ljungdahl pathway discovered in a serpentinizing system.</title>
        <authorList>
            <person name="Merino N."/>
            <person name="Kawai M."/>
            <person name="Boyd E.S."/>
            <person name="Colman D.R."/>
            <person name="McGlynn S.E."/>
            <person name="Nealson K.H."/>
            <person name="Kurokawa K."/>
            <person name="Hongoh Y."/>
        </authorList>
    </citation>
    <scope>NUCLEOTIDE SEQUENCE [LARGE SCALE GENOMIC DNA]</scope>
    <source>
        <strain evidence="15 19">S03</strain>
        <strain evidence="16 20">S34</strain>
        <strain evidence="17 18">S47</strain>
    </source>
</reference>
<evidence type="ECO:0000313" key="15">
    <source>
        <dbReference type="EMBL" id="GFP18925.1"/>
    </source>
</evidence>
<evidence type="ECO:0000256" key="13">
    <source>
        <dbReference type="RuleBase" id="RU003657"/>
    </source>
</evidence>
<evidence type="ECO:0000256" key="10">
    <source>
        <dbReference type="ARBA" id="ARBA00023235"/>
    </source>
</evidence>
<comment type="catalytic activity">
    <reaction evidence="1 12 14">
        <text>1-(5-phospho-beta-D-ribosyl)-5-[(5-phospho-beta-D-ribosylamino)methylideneamino]imidazole-4-carboxamide = 5-[(5-phospho-1-deoxy-D-ribulos-1-ylimino)methylamino]-1-(5-phospho-beta-D-ribosyl)imidazole-4-carboxamide</text>
        <dbReference type="Rhea" id="RHEA:15469"/>
        <dbReference type="ChEBI" id="CHEBI:58435"/>
        <dbReference type="ChEBI" id="CHEBI:58525"/>
        <dbReference type="EC" id="5.3.1.16"/>
    </reaction>
</comment>
<evidence type="ECO:0000313" key="19">
    <source>
        <dbReference type="Proteomes" id="UP000574717"/>
    </source>
</evidence>
<name>A0A6V8Q852_9ACTN</name>
<keyword evidence="9 12" id="KW-0368">Histidine biosynthesis</keyword>
<evidence type="ECO:0000313" key="16">
    <source>
        <dbReference type="EMBL" id="GFP29939.1"/>
    </source>
</evidence>
<dbReference type="Proteomes" id="UP000569018">
    <property type="component" value="Unassembled WGS sequence"/>
</dbReference>
<dbReference type="Proteomes" id="UP000588083">
    <property type="component" value="Unassembled WGS sequence"/>
</dbReference>
<evidence type="ECO:0000256" key="14">
    <source>
        <dbReference type="RuleBase" id="RU003658"/>
    </source>
</evidence>
<evidence type="ECO:0000256" key="1">
    <source>
        <dbReference type="ARBA" id="ARBA00000901"/>
    </source>
</evidence>
<dbReference type="Proteomes" id="UP000574717">
    <property type="component" value="Unassembled WGS sequence"/>
</dbReference>
<dbReference type="EMBL" id="BLRU01000022">
    <property type="protein sequence ID" value="GFP18925.1"/>
    <property type="molecule type" value="Genomic_DNA"/>
</dbReference>
<comment type="subcellular location">
    <subcellularLocation>
        <location evidence="2 12 14">Cytoplasm</location>
    </subcellularLocation>
</comment>
<evidence type="ECO:0000256" key="6">
    <source>
        <dbReference type="ARBA" id="ARBA00018464"/>
    </source>
</evidence>
<dbReference type="RefSeq" id="WP_176235456.1">
    <property type="nucleotide sequence ID" value="NZ_BLRU01000022.1"/>
</dbReference>
<sequence length="242" mass="26246">MQIIPAVDIKGGKCVRLYQGKFSQEKVYSPDPIQIALSWQEQGATIIHVVDLDAAAQGQLVNVDVVRGIVEKTSALIQYGGGVRSPEDIEMLTDMGVSRIVLGTLALTRDEFLRTAVGRYGERIVVGLDLRDGRLAIQGWQRELKRNVGDLLAFLSHMGLKRIVLTDVTRDGTLSGPNFKLLEDVLAEAAGIKVIASGGISCLRDIQLLKSLEPKGLEGIIVGKALYEGKLNLAEALEMVRG</sequence>
<keyword evidence="8 12" id="KW-0028">Amino-acid biosynthesis</keyword>
<feature type="active site" description="Proton acceptor" evidence="12">
    <location>
        <position position="8"/>
    </location>
</feature>
<dbReference type="PANTHER" id="PTHR43090">
    <property type="entry name" value="1-(5-PHOSPHORIBOSYL)-5-[(5-PHOSPHORIBOSYLAMINO)METHYLIDENEAMINO] IMIDAZOLE-4-CARBOXAMIDE ISOMERASE"/>
    <property type="match status" value="1"/>
</dbReference>
<evidence type="ECO:0000256" key="9">
    <source>
        <dbReference type="ARBA" id="ARBA00023102"/>
    </source>
</evidence>
<protein>
    <recommendedName>
        <fullName evidence="6 12">1-(5-phosphoribosyl)-5-[(5-phosphoribosylamino)methylideneamino] imidazole-4-carboxamide isomerase</fullName>
        <ecNumber evidence="5 12">5.3.1.16</ecNumber>
    </recommendedName>
    <alternativeName>
        <fullName evidence="11 12">Phosphoribosylformimino-5-aminoimidazole carboxamide ribotide isomerase</fullName>
    </alternativeName>
</protein>
<keyword evidence="20" id="KW-1185">Reference proteome</keyword>
<evidence type="ECO:0000256" key="12">
    <source>
        <dbReference type="HAMAP-Rule" id="MF_01014"/>
    </source>
</evidence>
<dbReference type="EC" id="5.3.1.16" evidence="5 12"/>
<dbReference type="InterPro" id="IPR006062">
    <property type="entry name" value="His_biosynth"/>
</dbReference>
<gene>
    <name evidence="12" type="primary">hisA</name>
    <name evidence="15" type="ORF">HKBW3S03_00430</name>
    <name evidence="16" type="ORF">HKBW3S34_00859</name>
    <name evidence="17" type="ORF">HKBW3S47_00596</name>
</gene>
<dbReference type="PANTHER" id="PTHR43090:SF2">
    <property type="entry name" value="1-(5-PHOSPHORIBOSYL)-5-[(5-PHOSPHORIBOSYLAMINO)METHYLIDENEAMINO] IMIDAZOLE-4-CARBOXAMIDE ISOMERASE"/>
    <property type="match status" value="1"/>
</dbReference>
<comment type="similarity">
    <text evidence="4 12 13">Belongs to the HisA/HisF family.</text>
</comment>
<feature type="active site" description="Proton donor" evidence="12">
    <location>
        <position position="129"/>
    </location>
</feature>
<comment type="caution">
    <text evidence="17">The sequence shown here is derived from an EMBL/GenBank/DDBJ whole genome shotgun (WGS) entry which is preliminary data.</text>
</comment>
<dbReference type="GO" id="GO:0000162">
    <property type="term" value="P:L-tryptophan biosynthetic process"/>
    <property type="evidence" value="ECO:0007669"/>
    <property type="project" value="TreeGrafter"/>
</dbReference>
<proteinExistence type="inferred from homology"/>
<dbReference type="InterPro" id="IPR011060">
    <property type="entry name" value="RibuloseP-bd_barrel"/>
</dbReference>
<keyword evidence="7 12" id="KW-0963">Cytoplasm</keyword>
<evidence type="ECO:0000313" key="18">
    <source>
        <dbReference type="Proteomes" id="UP000569018"/>
    </source>
</evidence>
<dbReference type="EMBL" id="BLSD01000020">
    <property type="protein sequence ID" value="GFP38896.1"/>
    <property type="molecule type" value="Genomic_DNA"/>
</dbReference>
<dbReference type="InterPro" id="IPR023016">
    <property type="entry name" value="HisA/PriA"/>
</dbReference>
<dbReference type="NCBIfam" id="TIGR00007">
    <property type="entry name" value="1-(5-phosphoribosyl)-5-[(5-phosphoribosylamino)methylideneamino]imidazole-4-carboxamide isomerase"/>
    <property type="match status" value="1"/>
</dbReference>
<dbReference type="CDD" id="cd04732">
    <property type="entry name" value="HisA"/>
    <property type="match status" value="1"/>
</dbReference>
<accession>A0A6V8Q852</accession>
<dbReference type="UniPathway" id="UPA00031">
    <property type="reaction ID" value="UER00009"/>
</dbReference>
<evidence type="ECO:0000256" key="5">
    <source>
        <dbReference type="ARBA" id="ARBA00012550"/>
    </source>
</evidence>
<organism evidence="17 18">
    <name type="scientific">Candidatus Hakubella thermalkaliphila</name>
    <dbReference type="NCBI Taxonomy" id="2754717"/>
    <lineage>
        <taxon>Bacteria</taxon>
        <taxon>Bacillati</taxon>
        <taxon>Actinomycetota</taxon>
        <taxon>Actinomycetota incertae sedis</taxon>
        <taxon>Candidatus Hakubellales</taxon>
        <taxon>Candidatus Hakubellaceae</taxon>
        <taxon>Candidatus Hakubella</taxon>
    </lineage>
</organism>
<dbReference type="InterPro" id="IPR013785">
    <property type="entry name" value="Aldolase_TIM"/>
</dbReference>
<evidence type="ECO:0000256" key="2">
    <source>
        <dbReference type="ARBA" id="ARBA00004496"/>
    </source>
</evidence>
<dbReference type="Gene3D" id="3.20.20.70">
    <property type="entry name" value="Aldolase class I"/>
    <property type="match status" value="1"/>
</dbReference>
<dbReference type="HAMAP" id="MF_01014">
    <property type="entry name" value="HisA"/>
    <property type="match status" value="1"/>
</dbReference>
<evidence type="ECO:0000256" key="3">
    <source>
        <dbReference type="ARBA" id="ARBA00005133"/>
    </source>
</evidence>
<evidence type="ECO:0000313" key="20">
    <source>
        <dbReference type="Proteomes" id="UP000588083"/>
    </source>
</evidence>
<evidence type="ECO:0000256" key="8">
    <source>
        <dbReference type="ARBA" id="ARBA00022605"/>
    </source>
</evidence>
<dbReference type="GO" id="GO:0000105">
    <property type="term" value="P:L-histidine biosynthetic process"/>
    <property type="evidence" value="ECO:0007669"/>
    <property type="project" value="UniProtKB-UniRule"/>
</dbReference>
<comment type="pathway">
    <text evidence="3 12 14">Amino-acid biosynthesis; L-histidine biosynthesis; L-histidine from 5-phospho-alpha-D-ribose 1-diphosphate: step 4/9.</text>
</comment>
<dbReference type="GO" id="GO:0003949">
    <property type="term" value="F:1-(5-phosphoribosyl)-5-[(5-phosphoribosylamino)methylideneamino]imidazole-4-carboxamide isomerase activity"/>
    <property type="evidence" value="ECO:0007669"/>
    <property type="project" value="UniProtKB-UniRule"/>
</dbReference>
<dbReference type="InterPro" id="IPR006063">
    <property type="entry name" value="HisA_bact_arch"/>
</dbReference>
<evidence type="ECO:0000256" key="4">
    <source>
        <dbReference type="ARBA" id="ARBA00009667"/>
    </source>
</evidence>
<dbReference type="Pfam" id="PF00977">
    <property type="entry name" value="His_biosynth"/>
    <property type="match status" value="1"/>
</dbReference>
<keyword evidence="10 12" id="KW-0413">Isomerase</keyword>
<dbReference type="AlphaFoldDB" id="A0A6V8Q852"/>